<dbReference type="PROSITE" id="PS50110">
    <property type="entry name" value="RESPONSE_REGULATORY"/>
    <property type="match status" value="1"/>
</dbReference>
<keyword evidence="3" id="KW-0902">Two-component regulatory system</keyword>
<feature type="domain" description="Response regulatory" evidence="10">
    <location>
        <begin position="2"/>
        <end position="116"/>
    </location>
</feature>
<accession>A0ABU4GPC9</accession>
<keyword evidence="13" id="KW-1185">Reference proteome</keyword>
<comment type="caution">
    <text evidence="12">The sequence shown here is derived from an EMBL/GenBank/DDBJ whole genome shotgun (WGS) entry which is preliminary data.</text>
</comment>
<dbReference type="PANTHER" id="PTHR48111:SF22">
    <property type="entry name" value="REGULATOR OF RPOS"/>
    <property type="match status" value="1"/>
</dbReference>
<keyword evidence="5 9" id="KW-0238">DNA-binding</keyword>
<dbReference type="InterPro" id="IPR001867">
    <property type="entry name" value="OmpR/PhoB-type_DNA-bd"/>
</dbReference>
<evidence type="ECO:0000256" key="6">
    <source>
        <dbReference type="ARBA" id="ARBA00023163"/>
    </source>
</evidence>
<gene>
    <name evidence="12" type="ORF">RZO55_14700</name>
</gene>
<dbReference type="RefSeq" id="WP_318065033.1">
    <property type="nucleotide sequence ID" value="NZ_JAWONS010000240.1"/>
</dbReference>
<dbReference type="InterPro" id="IPR036388">
    <property type="entry name" value="WH-like_DNA-bd_sf"/>
</dbReference>
<sequence>MKLLIVEDELRLAEAIGQIMKEQHYQTDLVYDGKDGLRFALSGDYDVIILDVMLPGENGFQIVEKLREARIQTPILMLTARDSVSDKVTGLDKGADDYMTKPFVPEELLARIRALSRRQGEVIVEEMTFADLKLNLSANDLSCGTKSIHLSYKEFEVLRILMSSLGKITSKDTLINRVWGSGSDAEDNNVEAYISFLRKKFHYLGSKAEITTVRKVGYRLEEGR</sequence>
<comment type="function">
    <text evidence="7">May play the central regulatory role in sporulation. It may be an element of the effector pathway responsible for the activation of sporulation genes in response to nutritional stress. Spo0A may act in concert with spo0H (a sigma factor) to control the expression of some genes that are critical to the sporulation process.</text>
</comment>
<dbReference type="Gene3D" id="1.10.10.10">
    <property type="entry name" value="Winged helix-like DNA-binding domain superfamily/Winged helix DNA-binding domain"/>
    <property type="match status" value="1"/>
</dbReference>
<dbReference type="InterPro" id="IPR039420">
    <property type="entry name" value="WalR-like"/>
</dbReference>
<evidence type="ECO:0000256" key="3">
    <source>
        <dbReference type="ARBA" id="ARBA00023012"/>
    </source>
</evidence>
<evidence type="ECO:0000256" key="5">
    <source>
        <dbReference type="ARBA" id="ARBA00023125"/>
    </source>
</evidence>
<dbReference type="SUPFAM" id="SSF52172">
    <property type="entry name" value="CheY-like"/>
    <property type="match status" value="1"/>
</dbReference>
<feature type="DNA-binding region" description="OmpR/PhoB-type" evidence="9">
    <location>
        <begin position="124"/>
        <end position="222"/>
    </location>
</feature>
<proteinExistence type="predicted"/>
<evidence type="ECO:0000256" key="1">
    <source>
        <dbReference type="ARBA" id="ARBA00018672"/>
    </source>
</evidence>
<evidence type="ECO:0000256" key="8">
    <source>
        <dbReference type="PROSITE-ProRule" id="PRU00169"/>
    </source>
</evidence>
<evidence type="ECO:0000259" key="10">
    <source>
        <dbReference type="PROSITE" id="PS50110"/>
    </source>
</evidence>
<dbReference type="Pfam" id="PF00072">
    <property type="entry name" value="Response_reg"/>
    <property type="match status" value="1"/>
</dbReference>
<dbReference type="Pfam" id="PF00486">
    <property type="entry name" value="Trans_reg_C"/>
    <property type="match status" value="1"/>
</dbReference>
<dbReference type="EMBL" id="JAWONS010000240">
    <property type="protein sequence ID" value="MDW2798825.1"/>
    <property type="molecule type" value="Genomic_DNA"/>
</dbReference>
<keyword evidence="2 8" id="KW-0597">Phosphoprotein</keyword>
<dbReference type="Gene3D" id="6.10.250.690">
    <property type="match status" value="1"/>
</dbReference>
<dbReference type="PROSITE" id="PS51755">
    <property type="entry name" value="OMPR_PHOB"/>
    <property type="match status" value="1"/>
</dbReference>
<evidence type="ECO:0000256" key="4">
    <source>
        <dbReference type="ARBA" id="ARBA00023015"/>
    </source>
</evidence>
<reference evidence="12 13" key="1">
    <citation type="submission" date="2023-10" db="EMBL/GenBank/DDBJ databases">
        <title>A novel Glycoside Hydrolase 43-Like Enzyme from Clostrdium boliviensis is an Endo-xylanase, and a Candidate for Xylooligosaccharides Production from Different Xylan Substrates.</title>
        <authorList>
            <person name="Alvarez M.T."/>
            <person name="Rocabado-Villegas L.R."/>
            <person name="Salas-Veizaga D.M."/>
            <person name="Linares-Pasten J.A."/>
            <person name="Gudmundsdottir E.E."/>
            <person name="Hreggvidsson G.O."/>
            <person name="Adlercreutz P."/>
            <person name="Nordberg Karlsson E."/>
        </authorList>
    </citation>
    <scope>NUCLEOTIDE SEQUENCE [LARGE SCALE GENOMIC DNA]</scope>
    <source>
        <strain evidence="12 13">E-1</strain>
    </source>
</reference>
<evidence type="ECO:0000256" key="2">
    <source>
        <dbReference type="ARBA" id="ARBA00022553"/>
    </source>
</evidence>
<organism evidence="12 13">
    <name type="scientific">Clostridium boliviensis</name>
    <dbReference type="NCBI Taxonomy" id="318465"/>
    <lineage>
        <taxon>Bacteria</taxon>
        <taxon>Bacillati</taxon>
        <taxon>Bacillota</taxon>
        <taxon>Clostridia</taxon>
        <taxon>Eubacteriales</taxon>
        <taxon>Clostridiaceae</taxon>
        <taxon>Clostridium</taxon>
    </lineage>
</organism>
<evidence type="ECO:0000259" key="11">
    <source>
        <dbReference type="PROSITE" id="PS51755"/>
    </source>
</evidence>
<protein>
    <recommendedName>
        <fullName evidence="1">Stage 0 sporulation protein A homolog</fullName>
    </recommendedName>
</protein>
<feature type="domain" description="OmpR/PhoB-type" evidence="11">
    <location>
        <begin position="124"/>
        <end position="222"/>
    </location>
</feature>
<feature type="modified residue" description="4-aspartylphosphate" evidence="8">
    <location>
        <position position="51"/>
    </location>
</feature>
<dbReference type="PANTHER" id="PTHR48111">
    <property type="entry name" value="REGULATOR OF RPOS"/>
    <property type="match status" value="1"/>
</dbReference>
<evidence type="ECO:0000256" key="9">
    <source>
        <dbReference type="PROSITE-ProRule" id="PRU01091"/>
    </source>
</evidence>
<keyword evidence="6" id="KW-0804">Transcription</keyword>
<dbReference type="CDD" id="cd00383">
    <property type="entry name" value="trans_reg_C"/>
    <property type="match status" value="1"/>
</dbReference>
<evidence type="ECO:0000313" key="13">
    <source>
        <dbReference type="Proteomes" id="UP001276854"/>
    </source>
</evidence>
<keyword evidence="4" id="KW-0805">Transcription regulation</keyword>
<name>A0ABU4GPC9_9CLOT</name>
<dbReference type="Proteomes" id="UP001276854">
    <property type="component" value="Unassembled WGS sequence"/>
</dbReference>
<dbReference type="SUPFAM" id="SSF46894">
    <property type="entry name" value="C-terminal effector domain of the bipartite response regulators"/>
    <property type="match status" value="1"/>
</dbReference>
<dbReference type="Gene3D" id="3.40.50.2300">
    <property type="match status" value="1"/>
</dbReference>
<dbReference type="SMART" id="SM00862">
    <property type="entry name" value="Trans_reg_C"/>
    <property type="match status" value="1"/>
</dbReference>
<dbReference type="InterPro" id="IPR016032">
    <property type="entry name" value="Sig_transdc_resp-reg_C-effctor"/>
</dbReference>
<dbReference type="InterPro" id="IPR011006">
    <property type="entry name" value="CheY-like_superfamily"/>
</dbReference>
<dbReference type="InterPro" id="IPR001789">
    <property type="entry name" value="Sig_transdc_resp-reg_receiver"/>
</dbReference>
<evidence type="ECO:0000313" key="12">
    <source>
        <dbReference type="EMBL" id="MDW2798825.1"/>
    </source>
</evidence>
<dbReference type="SMART" id="SM00448">
    <property type="entry name" value="REC"/>
    <property type="match status" value="1"/>
</dbReference>
<evidence type="ECO:0000256" key="7">
    <source>
        <dbReference type="ARBA" id="ARBA00024867"/>
    </source>
</evidence>